<name>A0A1H3XIF6_9BACI</name>
<dbReference type="Gene3D" id="3.30.460.10">
    <property type="entry name" value="Beta Polymerase, domain 2"/>
    <property type="match status" value="1"/>
</dbReference>
<dbReference type="Pfam" id="PF00583">
    <property type="entry name" value="Acetyltransf_1"/>
    <property type="match status" value="1"/>
</dbReference>
<dbReference type="PANTHER" id="PTHR34822:SF1">
    <property type="entry name" value="GRPB FAMILY PROTEIN"/>
    <property type="match status" value="1"/>
</dbReference>
<dbReference type="InterPro" id="IPR007344">
    <property type="entry name" value="GrpB/CoaE"/>
</dbReference>
<dbReference type="Gene3D" id="3.40.630.30">
    <property type="match status" value="1"/>
</dbReference>
<dbReference type="STRING" id="571932.SAMN05421743_102160"/>
<dbReference type="GO" id="GO:0016747">
    <property type="term" value="F:acyltransferase activity, transferring groups other than amino-acyl groups"/>
    <property type="evidence" value="ECO:0007669"/>
    <property type="project" value="InterPro"/>
</dbReference>
<organism evidence="2 3">
    <name type="scientific">Thalassobacillus cyri</name>
    <dbReference type="NCBI Taxonomy" id="571932"/>
    <lineage>
        <taxon>Bacteria</taxon>
        <taxon>Bacillati</taxon>
        <taxon>Bacillota</taxon>
        <taxon>Bacilli</taxon>
        <taxon>Bacillales</taxon>
        <taxon>Bacillaceae</taxon>
        <taxon>Thalassobacillus</taxon>
    </lineage>
</organism>
<dbReference type="SUPFAM" id="SSF81301">
    <property type="entry name" value="Nucleotidyltransferase"/>
    <property type="match status" value="1"/>
</dbReference>
<dbReference type="Proteomes" id="UP000198584">
    <property type="component" value="Unassembled WGS sequence"/>
</dbReference>
<dbReference type="InterPro" id="IPR043519">
    <property type="entry name" value="NT_sf"/>
</dbReference>
<reference evidence="2 3" key="1">
    <citation type="submission" date="2016-10" db="EMBL/GenBank/DDBJ databases">
        <authorList>
            <person name="de Groot N.N."/>
        </authorList>
    </citation>
    <scope>NUCLEOTIDE SEQUENCE [LARGE SCALE GENOMIC DNA]</scope>
    <source>
        <strain evidence="2 3">CCM7597</strain>
    </source>
</reference>
<dbReference type="RefSeq" id="WP_093042277.1">
    <property type="nucleotide sequence ID" value="NZ_FNQR01000002.1"/>
</dbReference>
<protein>
    <submittedName>
        <fullName evidence="2">GrpB domain, predicted nucleotidyltransferase, UPF0157 family</fullName>
    </submittedName>
</protein>
<dbReference type="InterPro" id="IPR016181">
    <property type="entry name" value="Acyl_CoA_acyltransferase"/>
</dbReference>
<dbReference type="PROSITE" id="PS51186">
    <property type="entry name" value="GNAT"/>
    <property type="match status" value="1"/>
</dbReference>
<sequence length="412" mass="47322">MDEKVTFSPEEEFRERAEKVFEKHKNKIQNKLPEAEVYHVGSTAVRGSLTKGDVDLQVRVTQDDFDEARKALLELYPVNTGSDRTTFFCAFECEEEVLPVGVQLTVIGTSVDHFYPMTRFFIENPSYIETYNALKRRYEGTDMEAYRKTKAAFLTELLETPAYQEITERFAVYDKVKFVEGEQYVTVEDTRHLTDEELKTFVKHLLKDPAFHYKEMTLLIPNKFEAEVESFLTDHGFRLHDENVMVKKALNHDTQTAVYFDTASLHEIAEEEFKLIWEKAMIQSLNASSSLDMDGHMQSVKGELGEDYRSSCLIAYENDLPIGVVMPHIEPGTTDEGRLFYFGLVPEARGKGKSKRLHHQALGILKDDFDAVYYIGSTSSNNVPMLKTFEANGCTVVERNRVYKREKTAGKK</sequence>
<evidence type="ECO:0000259" key="1">
    <source>
        <dbReference type="PROSITE" id="PS51186"/>
    </source>
</evidence>
<dbReference type="OrthoDB" id="511027at2"/>
<proteinExistence type="predicted"/>
<dbReference type="EMBL" id="FNQR01000002">
    <property type="protein sequence ID" value="SDZ99040.1"/>
    <property type="molecule type" value="Genomic_DNA"/>
</dbReference>
<keyword evidence="3" id="KW-1185">Reference proteome</keyword>
<evidence type="ECO:0000313" key="3">
    <source>
        <dbReference type="Proteomes" id="UP000198584"/>
    </source>
</evidence>
<dbReference type="CDD" id="cd04301">
    <property type="entry name" value="NAT_SF"/>
    <property type="match status" value="1"/>
</dbReference>
<feature type="domain" description="N-acetyltransferase" evidence="1">
    <location>
        <begin position="271"/>
        <end position="412"/>
    </location>
</feature>
<dbReference type="AlphaFoldDB" id="A0A1H3XIF6"/>
<dbReference type="Pfam" id="PF04229">
    <property type="entry name" value="GrpB"/>
    <property type="match status" value="1"/>
</dbReference>
<keyword evidence="2" id="KW-0808">Transferase</keyword>
<dbReference type="PANTHER" id="PTHR34822">
    <property type="entry name" value="GRPB DOMAIN PROTEIN (AFU_ORTHOLOGUE AFUA_1G01530)"/>
    <property type="match status" value="1"/>
</dbReference>
<gene>
    <name evidence="2" type="ORF">SAMN05421743_102160</name>
</gene>
<accession>A0A1H3XIF6</accession>
<evidence type="ECO:0000313" key="2">
    <source>
        <dbReference type="EMBL" id="SDZ99040.1"/>
    </source>
</evidence>
<dbReference type="InterPro" id="IPR000182">
    <property type="entry name" value="GNAT_dom"/>
</dbReference>
<dbReference type="SUPFAM" id="SSF55729">
    <property type="entry name" value="Acyl-CoA N-acyltransferases (Nat)"/>
    <property type="match status" value="1"/>
</dbReference>